<reference evidence="3" key="1">
    <citation type="journal article" date="2019" name="Int. J. Syst. Evol. Microbiol.">
        <title>The Global Catalogue of Microorganisms (GCM) 10K type strain sequencing project: providing services to taxonomists for standard genome sequencing and annotation.</title>
        <authorList>
            <consortium name="The Broad Institute Genomics Platform"/>
            <consortium name="The Broad Institute Genome Sequencing Center for Infectious Disease"/>
            <person name="Wu L."/>
            <person name="Ma J."/>
        </authorList>
    </citation>
    <scope>NUCLEOTIDE SEQUENCE [LARGE SCALE GENOMIC DNA]</scope>
    <source>
        <strain evidence="3">KCTC 62195</strain>
    </source>
</reference>
<keyword evidence="3" id="KW-1185">Reference proteome</keyword>
<protein>
    <recommendedName>
        <fullName evidence="4">Glycosyltransferase RgtA/B/C/D-like domain-containing protein</fullName>
    </recommendedName>
</protein>
<proteinExistence type="predicted"/>
<evidence type="ECO:0000256" key="1">
    <source>
        <dbReference type="SAM" id="Phobius"/>
    </source>
</evidence>
<name>A0ABV7AW98_9GAMM</name>
<keyword evidence="1" id="KW-0812">Transmembrane</keyword>
<keyword evidence="1" id="KW-1133">Transmembrane helix</keyword>
<feature type="transmembrane region" description="Helical" evidence="1">
    <location>
        <begin position="151"/>
        <end position="171"/>
    </location>
</feature>
<feature type="transmembrane region" description="Helical" evidence="1">
    <location>
        <begin position="277"/>
        <end position="296"/>
    </location>
</feature>
<gene>
    <name evidence="2" type="ORF">ACFOJE_14090</name>
</gene>
<keyword evidence="1" id="KW-0472">Membrane</keyword>
<dbReference type="EMBL" id="JBHRSJ010000029">
    <property type="protein sequence ID" value="MFC2973335.1"/>
    <property type="molecule type" value="Genomic_DNA"/>
</dbReference>
<feature type="transmembrane region" description="Helical" evidence="1">
    <location>
        <begin position="192"/>
        <end position="211"/>
    </location>
</feature>
<evidence type="ECO:0000313" key="2">
    <source>
        <dbReference type="EMBL" id="MFC2973335.1"/>
    </source>
</evidence>
<dbReference type="RefSeq" id="WP_377815022.1">
    <property type="nucleotide sequence ID" value="NZ_JBHRSJ010000029.1"/>
</dbReference>
<evidence type="ECO:0008006" key="4">
    <source>
        <dbReference type="Google" id="ProtNLM"/>
    </source>
</evidence>
<organism evidence="2 3">
    <name type="scientific">Azotobacter bryophylli</name>
    <dbReference type="NCBI Taxonomy" id="1986537"/>
    <lineage>
        <taxon>Bacteria</taxon>
        <taxon>Pseudomonadati</taxon>
        <taxon>Pseudomonadota</taxon>
        <taxon>Gammaproteobacteria</taxon>
        <taxon>Pseudomonadales</taxon>
        <taxon>Pseudomonadaceae</taxon>
        <taxon>Azotobacter</taxon>
    </lineage>
</organism>
<feature type="transmembrane region" description="Helical" evidence="1">
    <location>
        <begin position="337"/>
        <end position="358"/>
    </location>
</feature>
<comment type="caution">
    <text evidence="2">The sequence shown here is derived from an EMBL/GenBank/DDBJ whole genome shotgun (WGS) entry which is preliminary data.</text>
</comment>
<dbReference type="Proteomes" id="UP001595457">
    <property type="component" value="Unassembled WGS sequence"/>
</dbReference>
<feature type="transmembrane region" description="Helical" evidence="1">
    <location>
        <begin position="308"/>
        <end position="325"/>
    </location>
</feature>
<feature type="transmembrane region" description="Helical" evidence="1">
    <location>
        <begin position="231"/>
        <end position="257"/>
    </location>
</feature>
<sequence>MTRARVLCYLTVILILLLTALLAAAFGFITPDSWKYLHVAQALRQGHGCSLSGEYFAVFPCGYPMAIALSAPSADIGSLLVGSKLVNFLLLSGGFLLLADALRNLPAAALAVLNPLTLHLYRYTWSENLFLFACCGTLFCVARLARQERGYGYAVLLSLFLLIGCLSRYFFGPFASVLFLATWLAFGRRVALKSLPAFLVAGAFFFGYYSFNAAVTGYGSGLERIPAPESLAYLSLVFVQALAKNALAVAASFLVFLALSFRAVRFAGSSGEPADRACLFLLLCGIGYLLVAYGLRVSTQFDLFGSRTLGYGVVFVMAALAGLWLRNREQDRQPVIGLLACGLFSILVLHGSLLPQALQALRSGTFQAPWAGLADYRLRPATDARVVFVFGVPSLGPNVVADVYLYYGDGVKLLLPGMAPYERRESLPQFLARVQMHADQRCVLDFTPFPSRAAFDAALSGSYVVDWNFRKSLLAPEKVYQPSVDPELRDYLLEVFRPARLVDCRDLLTPTSTAATERAGAGPGR</sequence>
<evidence type="ECO:0000313" key="3">
    <source>
        <dbReference type="Proteomes" id="UP001595457"/>
    </source>
</evidence>
<accession>A0ABV7AW98</accession>